<reference evidence="4" key="1">
    <citation type="submission" date="2023-03" db="EMBL/GenBank/DDBJ databases">
        <title>Chitinimonas shenzhenensis gen. nov., sp. nov., a novel member of family Burkholderiaceae isolated from activated sludge collected in Shen Zhen, China.</title>
        <authorList>
            <person name="Wang X."/>
        </authorList>
    </citation>
    <scope>NUCLEOTIDE SEQUENCE</scope>
    <source>
        <strain evidence="4">DQS-5</strain>
    </source>
</reference>
<dbReference type="Proteomes" id="UP001172778">
    <property type="component" value="Unassembled WGS sequence"/>
</dbReference>
<name>A0ABT7DVJ4_9NEIS</name>
<dbReference type="Gene3D" id="3.40.630.30">
    <property type="match status" value="1"/>
</dbReference>
<dbReference type="GO" id="GO:0016746">
    <property type="term" value="F:acyltransferase activity"/>
    <property type="evidence" value="ECO:0007669"/>
    <property type="project" value="UniProtKB-KW"/>
</dbReference>
<dbReference type="PROSITE" id="PS51186">
    <property type="entry name" value="GNAT"/>
    <property type="match status" value="1"/>
</dbReference>
<sequence length="150" mass="17098">MSDLNNPSRRIRPYRPSDEADTVNLIHLAGLGQYPNDPLADIRRIHETDGGQIFILESDDRLIGCIVASFDGRRGWVYYLAVHPDEQTKGLGRDLMVYAEAWLKQQGAPKVLLLIRDVNRHTADFYAKLGYSEEPCFCMGRWLDTPPQSH</sequence>
<gene>
    <name evidence="4" type="ORF">PZA18_08500</name>
</gene>
<keyword evidence="2 4" id="KW-0012">Acyltransferase</keyword>
<comment type="caution">
    <text evidence="4">The sequence shown here is derived from an EMBL/GenBank/DDBJ whole genome shotgun (WGS) entry which is preliminary data.</text>
</comment>
<dbReference type="Pfam" id="PF00583">
    <property type="entry name" value="Acetyltransf_1"/>
    <property type="match status" value="1"/>
</dbReference>
<keyword evidence="1 4" id="KW-0808">Transferase</keyword>
<protein>
    <submittedName>
        <fullName evidence="4">GNAT family N-acetyltransferase</fullName>
        <ecNumber evidence="4">2.3.1.-</ecNumber>
    </submittedName>
</protein>
<dbReference type="PANTHER" id="PTHR43072:SF51">
    <property type="entry name" value="ABC SUPERFAMILY TRANSPORT PROTEIN"/>
    <property type="match status" value="1"/>
</dbReference>
<dbReference type="EMBL" id="JARRAF010000007">
    <property type="protein sequence ID" value="MDK2124084.1"/>
    <property type="molecule type" value="Genomic_DNA"/>
</dbReference>
<accession>A0ABT7DVJ4</accession>
<evidence type="ECO:0000256" key="2">
    <source>
        <dbReference type="ARBA" id="ARBA00023315"/>
    </source>
</evidence>
<dbReference type="CDD" id="cd04301">
    <property type="entry name" value="NAT_SF"/>
    <property type="match status" value="1"/>
</dbReference>
<keyword evidence="5" id="KW-1185">Reference proteome</keyword>
<proteinExistence type="predicted"/>
<dbReference type="RefSeq" id="WP_284100386.1">
    <property type="nucleotide sequence ID" value="NZ_JARRAF010000007.1"/>
</dbReference>
<evidence type="ECO:0000313" key="5">
    <source>
        <dbReference type="Proteomes" id="UP001172778"/>
    </source>
</evidence>
<dbReference type="InterPro" id="IPR000182">
    <property type="entry name" value="GNAT_dom"/>
</dbReference>
<organism evidence="4 5">
    <name type="scientific">Parachitinimonas caeni</name>
    <dbReference type="NCBI Taxonomy" id="3031301"/>
    <lineage>
        <taxon>Bacteria</taxon>
        <taxon>Pseudomonadati</taxon>
        <taxon>Pseudomonadota</taxon>
        <taxon>Betaproteobacteria</taxon>
        <taxon>Neisseriales</taxon>
        <taxon>Chitinibacteraceae</taxon>
        <taxon>Parachitinimonas</taxon>
    </lineage>
</organism>
<feature type="domain" description="N-acetyltransferase" evidence="3">
    <location>
        <begin position="9"/>
        <end position="150"/>
    </location>
</feature>
<evidence type="ECO:0000313" key="4">
    <source>
        <dbReference type="EMBL" id="MDK2124084.1"/>
    </source>
</evidence>
<dbReference type="EC" id="2.3.1.-" evidence="4"/>
<dbReference type="InterPro" id="IPR016181">
    <property type="entry name" value="Acyl_CoA_acyltransferase"/>
</dbReference>
<dbReference type="SUPFAM" id="SSF55729">
    <property type="entry name" value="Acyl-CoA N-acyltransferases (Nat)"/>
    <property type="match status" value="1"/>
</dbReference>
<dbReference type="PANTHER" id="PTHR43072">
    <property type="entry name" value="N-ACETYLTRANSFERASE"/>
    <property type="match status" value="1"/>
</dbReference>
<evidence type="ECO:0000259" key="3">
    <source>
        <dbReference type="PROSITE" id="PS51186"/>
    </source>
</evidence>
<evidence type="ECO:0000256" key="1">
    <source>
        <dbReference type="ARBA" id="ARBA00022679"/>
    </source>
</evidence>